<evidence type="ECO:0000259" key="1">
    <source>
        <dbReference type="PROSITE" id="PS50191"/>
    </source>
</evidence>
<dbReference type="EnsemblMetazoa" id="AALFPA23_020873.R30820">
    <property type="protein sequence ID" value="AALFPA23_020873.P30820"/>
    <property type="gene ID" value="AALFPA23_020873"/>
</dbReference>
<sequence>MAEGVGYYFKVPSLDKVPVTYDDEVNELGSEYKLLAEQLGESENIRKQSIQQLREWISKNAAIKRCRTDAPFLLRFLRTNKYSFLRTVKMLENYLRALVIHKNWFGDLDVDEPELSALIDGGYLFSLPKLDAKGRIVYFSFSSGFDLKRSSIASAIKMNHFMGEVYFDTNEAQCAGIVCIYDMEKIDMSVLGQISLQDVRTLVELLNNTSVGRFQELHFVNAQKVTRTFANMVLQLMSEKIRSRVFCHPSIASLHAQVDKSLLPKEFGGSVPASEMIAKFKEICRQMRPRLQALDGMEIDVKQDTIDAWKDNSHGIGGGVIGSFRKLEVD</sequence>
<dbReference type="SUPFAM" id="SSF46938">
    <property type="entry name" value="CRAL/TRIO N-terminal domain"/>
    <property type="match status" value="1"/>
</dbReference>
<keyword evidence="3" id="KW-1185">Reference proteome</keyword>
<organism evidence="2 3">
    <name type="scientific">Aedes albopictus</name>
    <name type="common">Asian tiger mosquito</name>
    <name type="synonym">Stegomyia albopicta</name>
    <dbReference type="NCBI Taxonomy" id="7160"/>
    <lineage>
        <taxon>Eukaryota</taxon>
        <taxon>Metazoa</taxon>
        <taxon>Ecdysozoa</taxon>
        <taxon>Arthropoda</taxon>
        <taxon>Hexapoda</taxon>
        <taxon>Insecta</taxon>
        <taxon>Pterygota</taxon>
        <taxon>Neoptera</taxon>
        <taxon>Endopterygota</taxon>
        <taxon>Diptera</taxon>
        <taxon>Nematocera</taxon>
        <taxon>Culicoidea</taxon>
        <taxon>Culicidae</taxon>
        <taxon>Culicinae</taxon>
        <taxon>Aedini</taxon>
        <taxon>Aedes</taxon>
        <taxon>Stegomyia</taxon>
    </lineage>
</organism>
<dbReference type="SUPFAM" id="SSF52087">
    <property type="entry name" value="CRAL/TRIO domain"/>
    <property type="match status" value="1"/>
</dbReference>
<dbReference type="InterPro" id="IPR011074">
    <property type="entry name" value="CRAL/TRIO_N_dom"/>
</dbReference>
<dbReference type="SMART" id="SM00516">
    <property type="entry name" value="SEC14"/>
    <property type="match status" value="1"/>
</dbReference>
<reference evidence="3" key="1">
    <citation type="journal article" date="2015" name="Proc. Natl. Acad. Sci. U.S.A.">
        <title>Genome sequence of the Asian Tiger mosquito, Aedes albopictus, reveals insights into its biology, genetics, and evolution.</title>
        <authorList>
            <person name="Chen X.G."/>
            <person name="Jiang X."/>
            <person name="Gu J."/>
            <person name="Xu M."/>
            <person name="Wu Y."/>
            <person name="Deng Y."/>
            <person name="Zhang C."/>
            <person name="Bonizzoni M."/>
            <person name="Dermauw W."/>
            <person name="Vontas J."/>
            <person name="Armbruster P."/>
            <person name="Huang X."/>
            <person name="Yang Y."/>
            <person name="Zhang H."/>
            <person name="He W."/>
            <person name="Peng H."/>
            <person name="Liu Y."/>
            <person name="Wu K."/>
            <person name="Chen J."/>
            <person name="Lirakis M."/>
            <person name="Topalis P."/>
            <person name="Van Leeuwen T."/>
            <person name="Hall A.B."/>
            <person name="Jiang X."/>
            <person name="Thorpe C."/>
            <person name="Mueller R.L."/>
            <person name="Sun C."/>
            <person name="Waterhouse R.M."/>
            <person name="Yan G."/>
            <person name="Tu Z.J."/>
            <person name="Fang X."/>
            <person name="James A.A."/>
        </authorList>
    </citation>
    <scope>NUCLEOTIDE SEQUENCE [LARGE SCALE GENOMIC DNA]</scope>
    <source>
        <strain evidence="3">Foshan</strain>
    </source>
</reference>
<dbReference type="PROSITE" id="PS50191">
    <property type="entry name" value="CRAL_TRIO"/>
    <property type="match status" value="1"/>
</dbReference>
<evidence type="ECO:0000313" key="2">
    <source>
        <dbReference type="EnsemblMetazoa" id="AALFPA23_020873.P30820"/>
    </source>
</evidence>
<accession>A0ABM1ZR53</accession>
<dbReference type="InterPro" id="IPR036273">
    <property type="entry name" value="CRAL/TRIO_N_dom_sf"/>
</dbReference>
<dbReference type="Gene3D" id="1.10.8.20">
    <property type="entry name" value="N-terminal domain of phosphatidylinositol transfer protein sec14p"/>
    <property type="match status" value="1"/>
</dbReference>
<dbReference type="Proteomes" id="UP000069940">
    <property type="component" value="Unassembled WGS sequence"/>
</dbReference>
<dbReference type="Pfam" id="PF00650">
    <property type="entry name" value="CRAL_TRIO"/>
    <property type="match status" value="1"/>
</dbReference>
<dbReference type="Gene3D" id="3.40.525.10">
    <property type="entry name" value="CRAL-TRIO lipid binding domain"/>
    <property type="match status" value="1"/>
</dbReference>
<name>A0ABM1ZR53_AEDAL</name>
<dbReference type="PANTHER" id="PTHR10174">
    <property type="entry name" value="ALPHA-TOCOPHEROL TRANSFER PROTEIN-RELATED"/>
    <property type="match status" value="1"/>
</dbReference>
<dbReference type="SMART" id="SM01100">
    <property type="entry name" value="CRAL_TRIO_N"/>
    <property type="match status" value="1"/>
</dbReference>
<dbReference type="InterPro" id="IPR001251">
    <property type="entry name" value="CRAL-TRIO_dom"/>
</dbReference>
<evidence type="ECO:0000313" key="3">
    <source>
        <dbReference type="Proteomes" id="UP000069940"/>
    </source>
</evidence>
<proteinExistence type="predicted"/>
<dbReference type="RefSeq" id="XP_029727588.2">
    <property type="nucleotide sequence ID" value="XM_029871728.2"/>
</dbReference>
<protein>
    <recommendedName>
        <fullName evidence="1">CRAL-TRIO domain-containing protein</fullName>
    </recommendedName>
</protein>
<dbReference type="InterPro" id="IPR036865">
    <property type="entry name" value="CRAL-TRIO_dom_sf"/>
</dbReference>
<reference evidence="2" key="2">
    <citation type="submission" date="2025-05" db="UniProtKB">
        <authorList>
            <consortium name="EnsemblMetazoa"/>
        </authorList>
    </citation>
    <scope>IDENTIFICATION</scope>
    <source>
        <strain evidence="2">Foshan</strain>
    </source>
</reference>
<dbReference type="PANTHER" id="PTHR10174:SF166">
    <property type="entry name" value="LD40136P"/>
    <property type="match status" value="1"/>
</dbReference>
<dbReference type="GeneID" id="115265780"/>
<dbReference type="CDD" id="cd00170">
    <property type="entry name" value="SEC14"/>
    <property type="match status" value="1"/>
</dbReference>
<dbReference type="PRINTS" id="PR00180">
    <property type="entry name" value="CRETINALDHBP"/>
</dbReference>
<feature type="domain" description="CRAL-TRIO" evidence="1">
    <location>
        <begin position="112"/>
        <end position="275"/>
    </location>
</feature>